<dbReference type="PROSITE" id="PS51257">
    <property type="entry name" value="PROKAR_LIPOPROTEIN"/>
    <property type="match status" value="1"/>
</dbReference>
<feature type="domain" description="Fibronectin type-III" evidence="3">
    <location>
        <begin position="124"/>
        <end position="218"/>
    </location>
</feature>
<dbReference type="PANTHER" id="PTHR46708:SF2">
    <property type="entry name" value="FIBRONECTIN TYPE-III DOMAIN-CONTAINING PROTEIN"/>
    <property type="match status" value="1"/>
</dbReference>
<dbReference type="InterPro" id="IPR003961">
    <property type="entry name" value="FN3_dom"/>
</dbReference>
<dbReference type="Gene3D" id="2.60.40.1080">
    <property type="match status" value="1"/>
</dbReference>
<proteinExistence type="predicted"/>
<name>A0A840SJK8_9SPIR</name>
<evidence type="ECO:0000259" key="3">
    <source>
        <dbReference type="PROSITE" id="PS50853"/>
    </source>
</evidence>
<evidence type="ECO:0000313" key="4">
    <source>
        <dbReference type="EMBL" id="MBB5219561.1"/>
    </source>
</evidence>
<dbReference type="PROSITE" id="PS50853">
    <property type="entry name" value="FN3"/>
    <property type="match status" value="3"/>
</dbReference>
<dbReference type="InterPro" id="IPR050991">
    <property type="entry name" value="ECM_Regulatory_Proteins"/>
</dbReference>
<dbReference type="Gene3D" id="2.60.40.10">
    <property type="entry name" value="Immunoglobulins"/>
    <property type="match status" value="3"/>
</dbReference>
<evidence type="ECO:0000256" key="2">
    <source>
        <dbReference type="SAM" id="SignalP"/>
    </source>
</evidence>
<dbReference type="SUPFAM" id="SSF49265">
    <property type="entry name" value="Fibronectin type III"/>
    <property type="match status" value="2"/>
</dbReference>
<dbReference type="AlphaFoldDB" id="A0A840SJK8"/>
<keyword evidence="2" id="KW-0732">Signal</keyword>
<dbReference type="SMART" id="SM00060">
    <property type="entry name" value="FN3"/>
    <property type="match status" value="4"/>
</dbReference>
<protein>
    <recommendedName>
        <fullName evidence="3">Fibronectin type-III domain-containing protein</fullName>
    </recommendedName>
</protein>
<organism evidence="4 5">
    <name type="scientific">Treponema rectale</name>
    <dbReference type="NCBI Taxonomy" id="744512"/>
    <lineage>
        <taxon>Bacteria</taxon>
        <taxon>Pseudomonadati</taxon>
        <taxon>Spirochaetota</taxon>
        <taxon>Spirochaetia</taxon>
        <taxon>Spirochaetales</taxon>
        <taxon>Treponemataceae</taxon>
        <taxon>Treponema</taxon>
    </lineage>
</organism>
<keyword evidence="1" id="KW-0677">Repeat</keyword>
<dbReference type="PANTHER" id="PTHR46708">
    <property type="entry name" value="TENASCIN"/>
    <property type="match status" value="1"/>
</dbReference>
<feature type="domain" description="Fibronectin type-III" evidence="3">
    <location>
        <begin position="221"/>
        <end position="329"/>
    </location>
</feature>
<sequence length="699" mass="75775">MKEKIIKAAVLMFILPAFLMSCVDVEKAEESGSLVISQSEISIDNALATSSSAEITAYLENADGVVNFKSLNESVVTVEKTSPNKAVLTAQGDGTAKICVYTDDGKYVKYCTVNVTLGKIFCHDVTDIKEGEVTEESASLFWTAPSDASLVEVSVMDESLEILNVVYFPAKDGSGTVENLEPKTVYNFKVRGANNPGTSKEVFSKNYSDVIQMETDEFVLAPGNVEDVIARVTDHTITLTWTDPSDKYYSAAVITVTSDAKKFDGSAFTSEETEIEVPIGKKYVSWSDVQADTEYTFNIRSKDKFGNVQGDANNASAEGVNYTARTEEDVDAPSAVSDVFIDVSSDGVSCSWTCPDTFDAKNIVVAENDTELARVPASSVSAVLSELTEGIHSLKIWVEDYDENKSAVLAAEVATGASASAPSDVTAEAHFSDAIIVKWTDISDAETSWNYSIRCVNTSDETEYYNINPDSTVCCIQNLTAGSTYKASVYCSAVKDGYTVRYVTDVAGNSASAKAVRILRDIRFNWDSRALVPFISADESTVFDNVVCVQHDSAKEFDLANMKYPVWIVRPSLSNPASEEYFSLEAATSSGEESGLYLDFEASSSGFSTDFDVDNTTWGSASNPHGYAVESSAVTDVTTASFKIGDKVLDSSITGFSDWGHILTESGKEVYASNSNPYLVDSIPKENEYWCYKDTVIGE</sequence>
<reference evidence="4 5" key="1">
    <citation type="submission" date="2020-08" db="EMBL/GenBank/DDBJ databases">
        <title>Genomic Encyclopedia of Type Strains, Phase IV (KMG-IV): sequencing the most valuable type-strain genomes for metagenomic binning, comparative biology and taxonomic classification.</title>
        <authorList>
            <person name="Goeker M."/>
        </authorList>
    </citation>
    <scope>NUCLEOTIDE SEQUENCE [LARGE SCALE GENOMIC DNA]</scope>
    <source>
        <strain evidence="4 5">DSM 103679</strain>
    </source>
</reference>
<feature type="signal peptide" evidence="2">
    <location>
        <begin position="1"/>
        <end position="19"/>
    </location>
</feature>
<comment type="caution">
    <text evidence="4">The sequence shown here is derived from an EMBL/GenBank/DDBJ whole genome shotgun (WGS) entry which is preliminary data.</text>
</comment>
<dbReference type="InterPro" id="IPR013783">
    <property type="entry name" value="Ig-like_fold"/>
</dbReference>
<evidence type="ECO:0000313" key="5">
    <source>
        <dbReference type="Proteomes" id="UP000578697"/>
    </source>
</evidence>
<dbReference type="Proteomes" id="UP000578697">
    <property type="component" value="Unassembled WGS sequence"/>
</dbReference>
<evidence type="ECO:0000256" key="1">
    <source>
        <dbReference type="ARBA" id="ARBA00022737"/>
    </source>
</evidence>
<dbReference type="InterPro" id="IPR036116">
    <property type="entry name" value="FN3_sf"/>
</dbReference>
<dbReference type="Pfam" id="PF00041">
    <property type="entry name" value="fn3"/>
    <property type="match status" value="1"/>
</dbReference>
<feature type="domain" description="Fibronectin type-III" evidence="3">
    <location>
        <begin position="421"/>
        <end position="513"/>
    </location>
</feature>
<dbReference type="CDD" id="cd00063">
    <property type="entry name" value="FN3"/>
    <property type="match status" value="1"/>
</dbReference>
<dbReference type="RefSeq" id="WP_184652987.1">
    <property type="nucleotide sequence ID" value="NZ_JACHFR010000003.1"/>
</dbReference>
<dbReference type="EMBL" id="JACHFR010000003">
    <property type="protein sequence ID" value="MBB5219561.1"/>
    <property type="molecule type" value="Genomic_DNA"/>
</dbReference>
<accession>A0A840SJK8</accession>
<feature type="chain" id="PRO_5032933350" description="Fibronectin type-III domain-containing protein" evidence="2">
    <location>
        <begin position="20"/>
        <end position="699"/>
    </location>
</feature>
<keyword evidence="5" id="KW-1185">Reference proteome</keyword>
<gene>
    <name evidence="4" type="ORF">HNP77_001943</name>
</gene>